<name>A0A840AGT2_9PROT</name>
<dbReference type="Gene3D" id="3.40.50.10210">
    <property type="match status" value="1"/>
</dbReference>
<dbReference type="PANTHER" id="PTHR43463:SF1">
    <property type="entry name" value="NICOTINATE-NUCLEOTIDE--DIMETHYLBENZIMIDAZOLE PHOSPHORIBOSYLTRANSFERASE"/>
    <property type="match status" value="1"/>
</dbReference>
<sequence length="331" mass="32963">MTTDAKTRLDALAKPPGSLGKLERLALRLAATQGRLDPRTRPRRLVIFAGDHGVVADGVGLWPSAVTGAMMRLMREGRSSASALGRAAGAEFLLVDAGSLTEGLAPGPGFLDARVGRGTASLAHGPAMSVAEFDAAWALGARVAAEAAGQGIAVLALGEMGIGNTTAAAALGALLTGEAPEAMVGPGAGASPESLARKRAVVAAAVARARAEPDHRAAIAGLCGYEIAALAGCIAEGSRHRLTVVLDGLIVGAAALVAQRLHPGALDGAIAAHVGAEPGHARMLATLGLEPFLDWELRLGEGSGAALLLPLLDGAAALLTEVATLAEVTGG</sequence>
<dbReference type="InterPro" id="IPR036087">
    <property type="entry name" value="Nict_dMeBzImd_PRibTrfase_sf"/>
</dbReference>
<gene>
    <name evidence="10" type="ORF">GGQ83_003216</name>
</gene>
<evidence type="ECO:0000256" key="2">
    <source>
        <dbReference type="ARBA" id="ARBA00007110"/>
    </source>
</evidence>
<dbReference type="CDD" id="cd02439">
    <property type="entry name" value="DMB-PRT_CobT"/>
    <property type="match status" value="1"/>
</dbReference>
<dbReference type="InterPro" id="IPR023195">
    <property type="entry name" value="Nict_dMeBzImd_PRibTrfase_N"/>
</dbReference>
<evidence type="ECO:0000256" key="6">
    <source>
        <dbReference type="ARBA" id="ARBA00022676"/>
    </source>
</evidence>
<dbReference type="PANTHER" id="PTHR43463">
    <property type="entry name" value="NICOTINATE-NUCLEOTIDE--DIMETHYLBENZIMIDAZOLE PHOSPHORIBOSYLTRANSFERASE"/>
    <property type="match status" value="1"/>
</dbReference>
<evidence type="ECO:0000256" key="5">
    <source>
        <dbReference type="ARBA" id="ARBA00022573"/>
    </source>
</evidence>
<evidence type="ECO:0000256" key="7">
    <source>
        <dbReference type="ARBA" id="ARBA00022679"/>
    </source>
</evidence>
<dbReference type="UniPathway" id="UPA00061">
    <property type="reaction ID" value="UER00516"/>
</dbReference>
<evidence type="ECO:0000256" key="3">
    <source>
        <dbReference type="ARBA" id="ARBA00011991"/>
    </source>
</evidence>
<dbReference type="EMBL" id="JACIDJ010000006">
    <property type="protein sequence ID" value="MBB3899756.1"/>
    <property type="molecule type" value="Genomic_DNA"/>
</dbReference>
<evidence type="ECO:0000256" key="9">
    <source>
        <dbReference type="NCBIfam" id="TIGR03160"/>
    </source>
</evidence>
<dbReference type="Proteomes" id="UP000553193">
    <property type="component" value="Unassembled WGS sequence"/>
</dbReference>
<keyword evidence="7 10" id="KW-0808">Transferase</keyword>
<keyword evidence="6 10" id="KW-0328">Glycosyltransferase</keyword>
<dbReference type="GO" id="GO:0009236">
    <property type="term" value="P:cobalamin biosynthetic process"/>
    <property type="evidence" value="ECO:0007669"/>
    <property type="project" value="UniProtKB-UniRule"/>
</dbReference>
<comment type="catalytic activity">
    <reaction evidence="8">
        <text>5,6-dimethylbenzimidazole + nicotinate beta-D-ribonucleotide = alpha-ribazole 5'-phosphate + nicotinate + H(+)</text>
        <dbReference type="Rhea" id="RHEA:11196"/>
        <dbReference type="ChEBI" id="CHEBI:15378"/>
        <dbReference type="ChEBI" id="CHEBI:15890"/>
        <dbReference type="ChEBI" id="CHEBI:32544"/>
        <dbReference type="ChEBI" id="CHEBI:57502"/>
        <dbReference type="ChEBI" id="CHEBI:57918"/>
        <dbReference type="EC" id="2.4.2.21"/>
    </reaction>
</comment>
<reference evidence="10 11" key="1">
    <citation type="submission" date="2020-08" db="EMBL/GenBank/DDBJ databases">
        <title>Genomic Encyclopedia of Type Strains, Phase IV (KMG-IV): sequencing the most valuable type-strain genomes for metagenomic binning, comparative biology and taxonomic classification.</title>
        <authorList>
            <person name="Goeker M."/>
        </authorList>
    </citation>
    <scope>NUCLEOTIDE SEQUENCE [LARGE SCALE GENOMIC DNA]</scope>
    <source>
        <strain evidence="10 11">DSM 19979</strain>
    </source>
</reference>
<protein>
    <recommendedName>
        <fullName evidence="4 9">Nicotinate-nucleotide--dimethylbenzimidazole phosphoribosyltransferase</fullName>
        <ecNumber evidence="3 9">2.4.2.21</ecNumber>
    </recommendedName>
</protein>
<dbReference type="RefSeq" id="WP_184385813.1">
    <property type="nucleotide sequence ID" value="NZ_JACIDJ010000006.1"/>
</dbReference>
<comment type="similarity">
    <text evidence="2">Belongs to the CobT family.</text>
</comment>
<organism evidence="10 11">
    <name type="scientific">Roseococcus suduntuyensis</name>
    <dbReference type="NCBI Taxonomy" id="455361"/>
    <lineage>
        <taxon>Bacteria</taxon>
        <taxon>Pseudomonadati</taxon>
        <taxon>Pseudomonadota</taxon>
        <taxon>Alphaproteobacteria</taxon>
        <taxon>Acetobacterales</taxon>
        <taxon>Roseomonadaceae</taxon>
        <taxon>Roseococcus</taxon>
    </lineage>
</organism>
<dbReference type="GO" id="GO:0008939">
    <property type="term" value="F:nicotinate-nucleotide-dimethylbenzimidazole phosphoribosyltransferase activity"/>
    <property type="evidence" value="ECO:0007669"/>
    <property type="project" value="UniProtKB-UniRule"/>
</dbReference>
<evidence type="ECO:0000313" key="11">
    <source>
        <dbReference type="Proteomes" id="UP000553193"/>
    </source>
</evidence>
<accession>A0A840AGT2</accession>
<evidence type="ECO:0000256" key="1">
    <source>
        <dbReference type="ARBA" id="ARBA00005049"/>
    </source>
</evidence>
<proteinExistence type="inferred from homology"/>
<dbReference type="InterPro" id="IPR017846">
    <property type="entry name" value="Nict_dMeBzImd_PRibTrfase_bact"/>
</dbReference>
<dbReference type="InterPro" id="IPR003200">
    <property type="entry name" value="Nict_dMeBzImd_PRibTrfase"/>
</dbReference>
<evidence type="ECO:0000256" key="8">
    <source>
        <dbReference type="ARBA" id="ARBA00047340"/>
    </source>
</evidence>
<dbReference type="Pfam" id="PF02277">
    <property type="entry name" value="DBI_PRT"/>
    <property type="match status" value="1"/>
</dbReference>
<dbReference type="Gene3D" id="1.10.1610.10">
    <property type="match status" value="1"/>
</dbReference>
<dbReference type="SUPFAM" id="SSF52733">
    <property type="entry name" value="Nicotinate mononucleotide:5,6-dimethylbenzimidazole phosphoribosyltransferase (CobT)"/>
    <property type="match status" value="1"/>
</dbReference>
<dbReference type="EC" id="2.4.2.21" evidence="3 9"/>
<comment type="pathway">
    <text evidence="1">Nucleoside biosynthesis; alpha-ribazole biosynthesis; alpha-ribazole from 5,6-dimethylbenzimidazole: step 1/2.</text>
</comment>
<comment type="caution">
    <text evidence="10">The sequence shown here is derived from an EMBL/GenBank/DDBJ whole genome shotgun (WGS) entry which is preliminary data.</text>
</comment>
<evidence type="ECO:0000256" key="4">
    <source>
        <dbReference type="ARBA" id="ARBA00015486"/>
    </source>
</evidence>
<keyword evidence="5" id="KW-0169">Cobalamin biosynthesis</keyword>
<keyword evidence="11" id="KW-1185">Reference proteome</keyword>
<dbReference type="NCBIfam" id="NF000996">
    <property type="entry name" value="PRK00105.1"/>
    <property type="match status" value="1"/>
</dbReference>
<evidence type="ECO:0000313" key="10">
    <source>
        <dbReference type="EMBL" id="MBB3899756.1"/>
    </source>
</evidence>
<dbReference type="NCBIfam" id="TIGR03160">
    <property type="entry name" value="cobT_DBIPRT"/>
    <property type="match status" value="1"/>
</dbReference>
<dbReference type="AlphaFoldDB" id="A0A840AGT2"/>